<dbReference type="Proteomes" id="UP001174677">
    <property type="component" value="Chromosome 10"/>
</dbReference>
<dbReference type="PROSITE" id="PS00086">
    <property type="entry name" value="CYTOCHROME_P450"/>
    <property type="match status" value="1"/>
</dbReference>
<keyword evidence="5 11" id="KW-0479">Metal-binding</keyword>
<dbReference type="PANTHER" id="PTHR24282:SF247">
    <property type="entry name" value="11-OXO-BETA-AMYRIN 30-OXIDASE-LIKE"/>
    <property type="match status" value="1"/>
</dbReference>
<comment type="caution">
    <text evidence="13">The sequence shown here is derived from an EMBL/GenBank/DDBJ whole genome shotgun (WGS) entry which is preliminary data.</text>
</comment>
<keyword evidence="9 11" id="KW-0503">Monooxygenase</keyword>
<keyword evidence="6" id="KW-1133">Transmembrane helix</keyword>
<name>A0ABQ9LSD4_HEVBR</name>
<evidence type="ECO:0000256" key="12">
    <source>
        <dbReference type="SAM" id="SignalP"/>
    </source>
</evidence>
<evidence type="ECO:0000313" key="13">
    <source>
        <dbReference type="EMBL" id="KAJ9170911.1"/>
    </source>
</evidence>
<comment type="subcellular location">
    <subcellularLocation>
        <location evidence="1">Membrane</location>
        <topology evidence="1">Single-pass membrane protein</topology>
    </subcellularLocation>
</comment>
<evidence type="ECO:0000256" key="10">
    <source>
        <dbReference type="ARBA" id="ARBA00023136"/>
    </source>
</evidence>
<keyword evidence="4" id="KW-0812">Transmembrane</keyword>
<dbReference type="InterPro" id="IPR001128">
    <property type="entry name" value="Cyt_P450"/>
</dbReference>
<evidence type="ECO:0000256" key="7">
    <source>
        <dbReference type="ARBA" id="ARBA00023002"/>
    </source>
</evidence>
<reference evidence="13 14" key="1">
    <citation type="journal article" date="2023" name="Plant Biotechnol. J.">
        <title>Chromosome-level wild Hevea brasiliensis genome provides new tools for genomic-assisted breeding and valuable loci to elevate rubber yield.</title>
        <authorList>
            <person name="Cheng H."/>
            <person name="Song X."/>
            <person name="Hu Y."/>
            <person name="Wu T."/>
            <person name="Yang Q."/>
            <person name="An Z."/>
            <person name="Feng S."/>
            <person name="Deng Z."/>
            <person name="Wu W."/>
            <person name="Zeng X."/>
            <person name="Tu M."/>
            <person name="Wang X."/>
            <person name="Huang H."/>
        </authorList>
    </citation>
    <scope>NUCLEOTIDE SEQUENCE [LARGE SCALE GENOMIC DNA]</scope>
    <source>
        <strain evidence="13">MT/VB/25A 57/8</strain>
    </source>
</reference>
<evidence type="ECO:0008006" key="15">
    <source>
        <dbReference type="Google" id="ProtNLM"/>
    </source>
</evidence>
<evidence type="ECO:0000256" key="11">
    <source>
        <dbReference type="RuleBase" id="RU000461"/>
    </source>
</evidence>
<keyword evidence="3 11" id="KW-0349">Heme</keyword>
<evidence type="ECO:0000256" key="6">
    <source>
        <dbReference type="ARBA" id="ARBA00022989"/>
    </source>
</evidence>
<dbReference type="Pfam" id="PF00067">
    <property type="entry name" value="p450"/>
    <property type="match status" value="1"/>
</dbReference>
<sequence>MALLALGLMLCCLLFWSLKLLHAVWMRPKMMEKKLRKQGIHVLPYKLIYGNVKEMIKLASEARSKPMELTHDIAPRVDPFLQQLSMIHKKPFAAWYGMVPRVTIMDPKLIREILTRKFEFRKPEVSPTMKFFLKGLANIDGDKWVKHRKIINPAFHIEKLKGMLPSFMASCEEMIEKWDNMMDSSAKSCELDVFPEFQNLTGDIISRAAFSSNLEEGRLIFSLQRKQAQLLLQSLFNLNSLWSRFFPSKLNKRMMQIHEEVKTLLRGLIENREKAILSGNEHKDDLLNLLLKSNFNEIQQNKNVGMSRDDVIEECKLFYFAGHETTANLLAWTMIVLSMHQNWQEKARQEVLQHIGKNKPTFDELNKLKLVNLILLEVLRLYPPTSLVRSIQEETKLGEYSLPAGVSLQIPLYLIHRDPELWGQDATEFNPERFSEGISKASKDLQSPFFSFGWGPRTCIGQNFAMIEAKLALALILQHFSFELSPTYKHSPNVALTLQPQFGAQVIIHKI</sequence>
<evidence type="ECO:0000256" key="2">
    <source>
        <dbReference type="ARBA" id="ARBA00010617"/>
    </source>
</evidence>
<dbReference type="PANTHER" id="PTHR24282">
    <property type="entry name" value="CYTOCHROME P450 FAMILY MEMBER"/>
    <property type="match status" value="1"/>
</dbReference>
<evidence type="ECO:0000256" key="5">
    <source>
        <dbReference type="ARBA" id="ARBA00022723"/>
    </source>
</evidence>
<dbReference type="SUPFAM" id="SSF48264">
    <property type="entry name" value="Cytochrome P450"/>
    <property type="match status" value="1"/>
</dbReference>
<protein>
    <recommendedName>
        <fullName evidence="15">Cytochrome P450</fullName>
    </recommendedName>
</protein>
<dbReference type="Gene3D" id="1.10.630.10">
    <property type="entry name" value="Cytochrome P450"/>
    <property type="match status" value="1"/>
</dbReference>
<dbReference type="EMBL" id="JARPOI010000010">
    <property type="protein sequence ID" value="KAJ9170911.1"/>
    <property type="molecule type" value="Genomic_DNA"/>
</dbReference>
<evidence type="ECO:0000256" key="1">
    <source>
        <dbReference type="ARBA" id="ARBA00004167"/>
    </source>
</evidence>
<dbReference type="InterPro" id="IPR002401">
    <property type="entry name" value="Cyt_P450_E_grp-I"/>
</dbReference>
<evidence type="ECO:0000256" key="9">
    <source>
        <dbReference type="ARBA" id="ARBA00023033"/>
    </source>
</evidence>
<proteinExistence type="inferred from homology"/>
<dbReference type="InterPro" id="IPR017972">
    <property type="entry name" value="Cyt_P450_CS"/>
</dbReference>
<dbReference type="InterPro" id="IPR036396">
    <property type="entry name" value="Cyt_P450_sf"/>
</dbReference>
<keyword evidence="10" id="KW-0472">Membrane</keyword>
<dbReference type="PRINTS" id="PR00385">
    <property type="entry name" value="P450"/>
</dbReference>
<dbReference type="PRINTS" id="PR00463">
    <property type="entry name" value="EP450I"/>
</dbReference>
<evidence type="ECO:0000256" key="4">
    <source>
        <dbReference type="ARBA" id="ARBA00022692"/>
    </source>
</evidence>
<keyword evidence="14" id="KW-1185">Reference proteome</keyword>
<dbReference type="InterPro" id="IPR050665">
    <property type="entry name" value="Cytochrome_P450_Monooxygen"/>
</dbReference>
<keyword evidence="7 11" id="KW-0560">Oxidoreductase</keyword>
<gene>
    <name evidence="13" type="ORF">P3X46_018974</name>
</gene>
<evidence type="ECO:0000256" key="3">
    <source>
        <dbReference type="ARBA" id="ARBA00022617"/>
    </source>
</evidence>
<keyword evidence="12" id="KW-0732">Signal</keyword>
<organism evidence="13 14">
    <name type="scientific">Hevea brasiliensis</name>
    <name type="common">Para rubber tree</name>
    <name type="synonym">Siphonia brasiliensis</name>
    <dbReference type="NCBI Taxonomy" id="3981"/>
    <lineage>
        <taxon>Eukaryota</taxon>
        <taxon>Viridiplantae</taxon>
        <taxon>Streptophyta</taxon>
        <taxon>Embryophyta</taxon>
        <taxon>Tracheophyta</taxon>
        <taxon>Spermatophyta</taxon>
        <taxon>Magnoliopsida</taxon>
        <taxon>eudicotyledons</taxon>
        <taxon>Gunneridae</taxon>
        <taxon>Pentapetalae</taxon>
        <taxon>rosids</taxon>
        <taxon>fabids</taxon>
        <taxon>Malpighiales</taxon>
        <taxon>Euphorbiaceae</taxon>
        <taxon>Crotonoideae</taxon>
        <taxon>Micrandreae</taxon>
        <taxon>Hevea</taxon>
    </lineage>
</organism>
<feature type="chain" id="PRO_5046104088" description="Cytochrome P450" evidence="12">
    <location>
        <begin position="24"/>
        <end position="511"/>
    </location>
</feature>
<keyword evidence="8 11" id="KW-0408">Iron</keyword>
<feature type="signal peptide" evidence="12">
    <location>
        <begin position="1"/>
        <end position="23"/>
    </location>
</feature>
<comment type="similarity">
    <text evidence="2 11">Belongs to the cytochrome P450 family.</text>
</comment>
<evidence type="ECO:0000313" key="14">
    <source>
        <dbReference type="Proteomes" id="UP001174677"/>
    </source>
</evidence>
<evidence type="ECO:0000256" key="8">
    <source>
        <dbReference type="ARBA" id="ARBA00023004"/>
    </source>
</evidence>
<accession>A0ABQ9LSD4</accession>